<feature type="compositionally biased region" description="Polar residues" evidence="1">
    <location>
        <begin position="597"/>
        <end position="607"/>
    </location>
</feature>
<comment type="caution">
    <text evidence="2">The sequence shown here is derived from an EMBL/GenBank/DDBJ whole genome shotgun (WGS) entry which is preliminary data.</text>
</comment>
<organism evidence="2 3">
    <name type="scientific">Symbiodinium microadriaticum</name>
    <name type="common">Dinoflagellate</name>
    <name type="synonym">Zooxanthella microadriatica</name>
    <dbReference type="NCBI Taxonomy" id="2951"/>
    <lineage>
        <taxon>Eukaryota</taxon>
        <taxon>Sar</taxon>
        <taxon>Alveolata</taxon>
        <taxon>Dinophyceae</taxon>
        <taxon>Suessiales</taxon>
        <taxon>Symbiodiniaceae</taxon>
        <taxon>Symbiodinium</taxon>
    </lineage>
</organism>
<dbReference type="Proteomes" id="UP000186817">
    <property type="component" value="Unassembled WGS sequence"/>
</dbReference>
<gene>
    <name evidence="2" type="ORF">AK812_SmicGene18045</name>
</gene>
<evidence type="ECO:0000313" key="3">
    <source>
        <dbReference type="Proteomes" id="UP000186817"/>
    </source>
</evidence>
<feature type="region of interest" description="Disordered" evidence="1">
    <location>
        <begin position="593"/>
        <end position="645"/>
    </location>
</feature>
<dbReference type="AlphaFoldDB" id="A0A1Q9DW68"/>
<dbReference type="EMBL" id="LSRX01000363">
    <property type="protein sequence ID" value="OLP99414.1"/>
    <property type="molecule type" value="Genomic_DNA"/>
</dbReference>
<protein>
    <submittedName>
        <fullName evidence="2">Uncharacterized protein</fullName>
    </submittedName>
</protein>
<name>A0A1Q9DW68_SYMMI</name>
<proteinExistence type="predicted"/>
<dbReference type="OrthoDB" id="10287095at2759"/>
<evidence type="ECO:0000313" key="2">
    <source>
        <dbReference type="EMBL" id="OLP99414.1"/>
    </source>
</evidence>
<keyword evidence="3" id="KW-1185">Reference proteome</keyword>
<evidence type="ECO:0000256" key="1">
    <source>
        <dbReference type="SAM" id="MobiDB-lite"/>
    </source>
</evidence>
<reference evidence="2 3" key="1">
    <citation type="submission" date="2016-02" db="EMBL/GenBank/DDBJ databases">
        <title>Genome analysis of coral dinoflagellate symbionts highlights evolutionary adaptations to a symbiotic lifestyle.</title>
        <authorList>
            <person name="Aranda M."/>
            <person name="Li Y."/>
            <person name="Liew Y.J."/>
            <person name="Baumgarten S."/>
            <person name="Simakov O."/>
            <person name="Wilson M."/>
            <person name="Piel J."/>
            <person name="Ashoor H."/>
            <person name="Bougouffa S."/>
            <person name="Bajic V.B."/>
            <person name="Ryu T."/>
            <person name="Ravasi T."/>
            <person name="Bayer T."/>
            <person name="Micklem G."/>
            <person name="Kim H."/>
            <person name="Bhak J."/>
            <person name="Lajeunesse T.C."/>
            <person name="Voolstra C.R."/>
        </authorList>
    </citation>
    <scope>NUCLEOTIDE SEQUENCE [LARGE SCALE GENOMIC DNA]</scope>
    <source>
        <strain evidence="2 3">CCMP2467</strain>
    </source>
</reference>
<accession>A0A1Q9DW68</accession>
<sequence length="785" mass="86414">MVGTWMLRGSGRSLSGRYHGWHMDALWERTEFVWMLSWLAHGCFVGTDGLCRDVIMVAMALWERPEFVWTLSWLPHGCFVETDGVCVDVVHGWNMDVLREGTEFLWALPWLAHGCSAGTAGVGLDVIMVGTWTELLWTVSWLAHGCFVGTDGLCLDVYHGWHMDALWERTDFVWTLSWLADGCFVGTDGVCLDVIMVFLGDHSLEQGRCLQKKYNHLLGEELLAYRGNMLLCHNMALPYSELLHRCRTEVRTTWPRLHLRAQDAGNVLSSLYPTHARFWWPVLEDITYSPAVQDKLRGMLATLEQADEWLYISVDATLKTCLKLKGQESYRASKRVRNEAPFPDASAWRRLLTVRGRTGAVLLLEPIRTEKSEDIVGSFERNFSNIALSQIRYMATDQPSPKLHDWLKTKATNLICLCLDPIHLAIVYEYAQWNKNTVGSKMLRALLSKILNFWLSMAMTPAGTGARISTVQMPDRLTEQRKLLCGASLGEEEAEFDVASRGLVSYVCSIVEAFWTGKSSITEKQSVKVGLGRGMTVVLTQSDLALCLSGRNPSLFMGLIQEPPATPGVGCSAEEACEGGRTVHDRTQELLRAPSSPLLNASESTAPPTAPETDARGASAASVRAMSEAPEPERRGSESSPSSALPLEITQAAQAPAGEGRAAAALSAAAVGTALVPTRLMATTSSADHAAEVAQLGLPVGQRMPAWGDFLSVSCVDVGSEDHDSPDRNGLYAATAAAVAEELAQPDLKEHWLSKESDQAEMRLSDDWSSWSSIIALMSEPQPQR</sequence>